<dbReference type="InterPro" id="IPR018303">
    <property type="entry name" value="ATPase_P-typ_P_site"/>
</dbReference>
<keyword evidence="8 16" id="KW-0547">Nucleotide-binding</keyword>
<keyword evidence="19" id="KW-1185">Reference proteome</keyword>
<evidence type="ECO:0000256" key="14">
    <source>
        <dbReference type="ARBA" id="ARBA00023065"/>
    </source>
</evidence>
<keyword evidence="12 16" id="KW-1278">Translocase</keyword>
<comment type="similarity">
    <text evidence="16">Belongs to the cation transport ATPase (P-type) (TC 3.A.3) family. Type IA subfamily.</text>
</comment>
<feature type="transmembrane region" description="Helical" evidence="16">
    <location>
        <begin position="600"/>
        <end position="618"/>
    </location>
</feature>
<evidence type="ECO:0000256" key="12">
    <source>
        <dbReference type="ARBA" id="ARBA00022967"/>
    </source>
</evidence>
<dbReference type="SUPFAM" id="SSF56784">
    <property type="entry name" value="HAD-like"/>
    <property type="match status" value="1"/>
</dbReference>
<protein>
    <recommendedName>
        <fullName evidence="16">Potassium-transporting ATPase ATP-binding subunit</fullName>
        <ecNumber evidence="16">7.2.2.6</ecNumber>
    </recommendedName>
    <alternativeName>
        <fullName evidence="16">ATP phosphohydrolase [potassium-transporting] B chain</fullName>
    </alternativeName>
    <alternativeName>
        <fullName evidence="16">Potassium-binding and translocating subunit B</fullName>
    </alternativeName>
    <alternativeName>
        <fullName evidence="16">Potassium-translocating ATPase B chain</fullName>
    </alternativeName>
</protein>
<feature type="domain" description="P-type ATPase A" evidence="17">
    <location>
        <begin position="123"/>
        <end position="210"/>
    </location>
</feature>
<keyword evidence="10 16" id="KW-0460">Magnesium</keyword>
<evidence type="ECO:0000256" key="7">
    <source>
        <dbReference type="ARBA" id="ARBA00022723"/>
    </source>
</evidence>
<comment type="caution">
    <text evidence="18">The sequence shown here is derived from an EMBL/GenBank/DDBJ whole genome shotgun (WGS) entry which is preliminary data.</text>
</comment>
<accession>A0ABU8J132</accession>
<dbReference type="InterPro" id="IPR008250">
    <property type="entry name" value="ATPase_P-typ_transduc_dom_A_sf"/>
</dbReference>
<dbReference type="PANTHER" id="PTHR43743:SF1">
    <property type="entry name" value="POTASSIUM-TRANSPORTING ATPASE ATP-BINDING SUBUNIT"/>
    <property type="match status" value="1"/>
</dbReference>
<evidence type="ECO:0000256" key="4">
    <source>
        <dbReference type="ARBA" id="ARBA00022538"/>
    </source>
</evidence>
<feature type="binding site" evidence="16">
    <location>
        <position position="538"/>
    </location>
    <ligand>
        <name>Mg(2+)</name>
        <dbReference type="ChEBI" id="CHEBI:18420"/>
    </ligand>
</feature>
<gene>
    <name evidence="16 18" type="primary">kdpB</name>
    <name evidence="18" type="ORF">H3V53_32085</name>
</gene>
<dbReference type="InterPro" id="IPR023299">
    <property type="entry name" value="ATPase_P-typ_cyto_dom_N"/>
</dbReference>
<evidence type="ECO:0000256" key="8">
    <source>
        <dbReference type="ARBA" id="ARBA00022741"/>
    </source>
</evidence>
<dbReference type="EMBL" id="JACFYJ010000079">
    <property type="protein sequence ID" value="MEI6001637.1"/>
    <property type="molecule type" value="Genomic_DNA"/>
</dbReference>
<dbReference type="PRINTS" id="PR00119">
    <property type="entry name" value="CATATPASE"/>
</dbReference>
<dbReference type="InterPro" id="IPR023298">
    <property type="entry name" value="ATPase_P-typ_TM_dom_sf"/>
</dbReference>
<dbReference type="InterPro" id="IPR036412">
    <property type="entry name" value="HAD-like_sf"/>
</dbReference>
<feature type="active site" description="4-aspartylphosphate intermediate" evidence="16">
    <location>
        <position position="315"/>
    </location>
</feature>
<evidence type="ECO:0000256" key="11">
    <source>
        <dbReference type="ARBA" id="ARBA00022958"/>
    </source>
</evidence>
<evidence type="ECO:0000256" key="9">
    <source>
        <dbReference type="ARBA" id="ARBA00022840"/>
    </source>
</evidence>
<proteinExistence type="inferred from homology"/>
<dbReference type="SUPFAM" id="SSF81660">
    <property type="entry name" value="Metal cation-transporting ATPase, ATP-binding domain N"/>
    <property type="match status" value="1"/>
</dbReference>
<keyword evidence="7 16" id="KW-0479">Metal-binding</keyword>
<keyword evidence="4 16" id="KW-0633">Potassium transport</keyword>
<evidence type="ECO:0000259" key="17">
    <source>
        <dbReference type="Pfam" id="PF00122"/>
    </source>
</evidence>
<keyword evidence="9 16" id="KW-0067">ATP-binding</keyword>
<evidence type="ECO:0000256" key="5">
    <source>
        <dbReference type="ARBA" id="ARBA00022553"/>
    </source>
</evidence>
<dbReference type="Pfam" id="PF00702">
    <property type="entry name" value="Hydrolase"/>
    <property type="match status" value="1"/>
</dbReference>
<feature type="binding site" evidence="16">
    <location>
        <begin position="385"/>
        <end position="392"/>
    </location>
    <ligand>
        <name>ATP</name>
        <dbReference type="ChEBI" id="CHEBI:30616"/>
    </ligand>
</feature>
<dbReference type="Gene3D" id="3.40.1110.10">
    <property type="entry name" value="Calcium-transporting ATPase, cytoplasmic domain N"/>
    <property type="match status" value="1"/>
</dbReference>
<evidence type="ECO:0000256" key="16">
    <source>
        <dbReference type="HAMAP-Rule" id="MF_00285"/>
    </source>
</evidence>
<reference evidence="18 19" key="1">
    <citation type="journal article" date="2022" name="Arch. Microbiol.">
        <title>Paraburkholderia bengalensis sp. nov. isolated from roots of Oryza sativa, IR64.</title>
        <authorList>
            <person name="Nag P."/>
            <person name="Mondal N."/>
            <person name="Sarkar J."/>
            <person name="Das S."/>
        </authorList>
    </citation>
    <scope>NUCLEOTIDE SEQUENCE [LARGE SCALE GENOMIC DNA]</scope>
    <source>
        <strain evidence="18 19">IR64_4_BI</strain>
    </source>
</reference>
<dbReference type="NCBIfam" id="TIGR01494">
    <property type="entry name" value="ATPase_P-type"/>
    <property type="match status" value="2"/>
</dbReference>
<dbReference type="InterPro" id="IPR059000">
    <property type="entry name" value="ATPase_P-type_domA"/>
</dbReference>
<dbReference type="SUPFAM" id="SSF81665">
    <property type="entry name" value="Calcium ATPase, transmembrane domain M"/>
    <property type="match status" value="1"/>
</dbReference>
<keyword evidence="5 16" id="KW-0597">Phosphoprotein</keyword>
<feature type="binding site" evidence="16">
    <location>
        <position position="534"/>
    </location>
    <ligand>
        <name>Mg(2+)</name>
        <dbReference type="ChEBI" id="CHEBI:18420"/>
    </ligand>
</feature>
<keyword evidence="13 16" id="KW-1133">Transmembrane helix</keyword>
<dbReference type="InterPro" id="IPR001757">
    <property type="entry name" value="P_typ_ATPase"/>
</dbReference>
<comment type="catalytic activity">
    <reaction evidence="16">
        <text>K(+)(out) + ATP + H2O = K(+)(in) + ADP + phosphate + H(+)</text>
        <dbReference type="Rhea" id="RHEA:16777"/>
        <dbReference type="ChEBI" id="CHEBI:15377"/>
        <dbReference type="ChEBI" id="CHEBI:15378"/>
        <dbReference type="ChEBI" id="CHEBI:29103"/>
        <dbReference type="ChEBI" id="CHEBI:30616"/>
        <dbReference type="ChEBI" id="CHEBI:43474"/>
        <dbReference type="ChEBI" id="CHEBI:456216"/>
        <dbReference type="EC" id="7.2.2.6"/>
    </reaction>
</comment>
<dbReference type="InterPro" id="IPR023214">
    <property type="entry name" value="HAD_sf"/>
</dbReference>
<dbReference type="HAMAP" id="MF_00285">
    <property type="entry name" value="KdpB"/>
    <property type="match status" value="1"/>
</dbReference>
<dbReference type="SFLD" id="SFLDF00027">
    <property type="entry name" value="p-type_atpase"/>
    <property type="match status" value="1"/>
</dbReference>
<dbReference type="Gene3D" id="3.40.50.1000">
    <property type="entry name" value="HAD superfamily/HAD-like"/>
    <property type="match status" value="1"/>
</dbReference>
<dbReference type="RefSeq" id="WP_336601331.1">
    <property type="nucleotide sequence ID" value="NZ_JACFYJ010000079.1"/>
</dbReference>
<keyword evidence="14 16" id="KW-0406">Ion transport</keyword>
<evidence type="ECO:0000256" key="3">
    <source>
        <dbReference type="ARBA" id="ARBA00022475"/>
    </source>
</evidence>
<organism evidence="18 19">
    <name type="scientific">Paraburkholderia bengalensis</name>
    <dbReference type="NCBI Taxonomy" id="2747562"/>
    <lineage>
        <taxon>Bacteria</taxon>
        <taxon>Pseudomonadati</taxon>
        <taxon>Pseudomonadota</taxon>
        <taxon>Betaproteobacteria</taxon>
        <taxon>Burkholderiales</taxon>
        <taxon>Burkholderiaceae</taxon>
        <taxon>Paraburkholderia</taxon>
    </lineage>
</organism>
<feature type="transmembrane region" description="Helical" evidence="16">
    <location>
        <begin position="630"/>
        <end position="650"/>
    </location>
</feature>
<feature type="transmembrane region" description="Helical" evidence="16">
    <location>
        <begin position="221"/>
        <end position="244"/>
    </location>
</feature>
<feature type="transmembrane region" description="Helical" evidence="16">
    <location>
        <begin position="256"/>
        <end position="282"/>
    </location>
</feature>
<dbReference type="PANTHER" id="PTHR43743">
    <property type="entry name" value="POTASSIUM-TRANSPORTING ATPASE ATP-BINDING SUBUNIT"/>
    <property type="match status" value="1"/>
</dbReference>
<feature type="transmembrane region" description="Helical" evidence="16">
    <location>
        <begin position="64"/>
        <end position="84"/>
    </location>
</feature>
<dbReference type="Gene3D" id="2.70.150.10">
    <property type="entry name" value="Calcium-transporting ATPase, cytoplasmic transduction domain A"/>
    <property type="match status" value="1"/>
</dbReference>
<evidence type="ECO:0000256" key="15">
    <source>
        <dbReference type="ARBA" id="ARBA00023136"/>
    </source>
</evidence>
<dbReference type="EC" id="7.2.2.6" evidence="16"/>
<evidence type="ECO:0000313" key="18">
    <source>
        <dbReference type="EMBL" id="MEI6001637.1"/>
    </source>
</evidence>
<feature type="binding site" evidence="16">
    <location>
        <position position="352"/>
    </location>
    <ligand>
        <name>ATP</name>
        <dbReference type="ChEBI" id="CHEBI:30616"/>
    </ligand>
</feature>
<dbReference type="CDD" id="cd02078">
    <property type="entry name" value="P-type_ATPase_K"/>
    <property type="match status" value="1"/>
</dbReference>
<dbReference type="SFLD" id="SFLDS00003">
    <property type="entry name" value="Haloacid_Dehalogenase"/>
    <property type="match status" value="1"/>
</dbReference>
<evidence type="ECO:0000256" key="2">
    <source>
        <dbReference type="ARBA" id="ARBA00022448"/>
    </source>
</evidence>
<feature type="transmembrane region" description="Helical" evidence="16">
    <location>
        <begin position="670"/>
        <end position="697"/>
    </location>
</feature>
<feature type="transmembrane region" description="Helical" evidence="16">
    <location>
        <begin position="36"/>
        <end position="58"/>
    </location>
</feature>
<keyword evidence="6 16" id="KW-0812">Transmembrane</keyword>
<evidence type="ECO:0000256" key="1">
    <source>
        <dbReference type="ARBA" id="ARBA00004370"/>
    </source>
</evidence>
<dbReference type="PROSITE" id="PS00154">
    <property type="entry name" value="ATPASE_E1_E2"/>
    <property type="match status" value="1"/>
</dbReference>
<comment type="subcellular location">
    <subcellularLocation>
        <location evidence="16">Cell membrane</location>
        <topology evidence="16">Multi-pass membrane protein</topology>
    </subcellularLocation>
    <subcellularLocation>
        <location evidence="1">Membrane</location>
    </subcellularLocation>
</comment>
<dbReference type="InterPro" id="IPR006391">
    <property type="entry name" value="P-type_ATPase_bsu_IA"/>
</dbReference>
<feature type="binding site" evidence="16">
    <location>
        <position position="356"/>
    </location>
    <ligand>
        <name>ATP</name>
        <dbReference type="ChEBI" id="CHEBI:30616"/>
    </ligand>
</feature>
<keyword evidence="15 16" id="KW-0472">Membrane</keyword>
<dbReference type="NCBIfam" id="TIGR01497">
    <property type="entry name" value="kdpB"/>
    <property type="match status" value="1"/>
</dbReference>
<comment type="subunit">
    <text evidence="16">The system is composed of three essential subunits: KdpA, KdpB and KdpC.</text>
</comment>
<evidence type="ECO:0000256" key="13">
    <source>
        <dbReference type="ARBA" id="ARBA00022989"/>
    </source>
</evidence>
<dbReference type="SUPFAM" id="SSF81653">
    <property type="entry name" value="Calcium ATPase, transduction domain A"/>
    <property type="match status" value="1"/>
</dbReference>
<comment type="function">
    <text evidence="16">Part of the high-affinity ATP-driven potassium transport (or Kdp) system, which catalyzes the hydrolysis of ATP coupled with the electrogenic transport of potassium into the cytoplasm. This subunit is responsible for energy coupling to the transport system and for the release of the potassium ions to the cytoplasm.</text>
</comment>
<dbReference type="InterPro" id="IPR044492">
    <property type="entry name" value="P_typ_ATPase_HD_dom"/>
</dbReference>
<keyword evidence="11 16" id="KW-0630">Potassium</keyword>
<name>A0ABU8J132_9BURK</name>
<dbReference type="Pfam" id="PF00122">
    <property type="entry name" value="E1-E2_ATPase"/>
    <property type="match status" value="1"/>
</dbReference>
<sequence length="698" mass="73566">MTDHSATRSMFDPALVRPAIVDSFKKLKPHTQFRNPVMFCVYVGSILTTILWVAALMGQAEAPASFILAVSLWLWFTVLFANFAEALAEGRSKAQAASLRSAKKDVMAKKLNEPHPKSPIRIMTASDLRKGDVVLVETGDVIPADGEVIEGVASVDESAITGESAPVIRESGGDFSSVTGGTRVLSDWIVVKVTANPGEAFLDRMIAMVEGAKRAKTPNEIALTILLVALTIVLLLATATLLPFSMFSVEAAKAGHVVTITALVALLVCLIPTTIGGLLSAIGVAGMSRMMQANVIATSGRAVEAAGDVDVLLLDKTGTITLGNRQASTFIPATGVTEEGLADAAQLSSLADETPEGRSIVVLAKQRFNIRQRDMAALHPVFLSFSAQTRMSGVDLAGREIRKGAADAVRHYVEAHGGHFPADVSFAVAEVARRGSTPLVVAEKADVNGTNVARVLGVIELKDVVKGGIKERFAELRKMGIKTVMVTGDNRLTAAAIAAEAGVDDFLAEATPETKLATIRAHQAQGRLVAMTGDGTNDAPALAQADVAVAMNTGTQAAKEAGNMVDLDSNPTKLIEIVEIGKQMLMTRGSLTTFSIANDVAKYFAIIPAAFATTYPALNALNVMHLATPTSAIMSAVIFNALIIVLLIPLALKGVKYRPLGAAILLRRNLLVYGLGGIVVPFFGIKLIDMVLAAFGWV</sequence>
<evidence type="ECO:0000313" key="19">
    <source>
        <dbReference type="Proteomes" id="UP001386437"/>
    </source>
</evidence>
<keyword evidence="3 16" id="KW-1003">Cell membrane</keyword>
<dbReference type="SFLD" id="SFLDG00002">
    <property type="entry name" value="C1.7:_P-type_atpase_like"/>
    <property type="match status" value="1"/>
</dbReference>
<feature type="binding site" evidence="16">
    <location>
        <position position="403"/>
    </location>
    <ligand>
        <name>ATP</name>
        <dbReference type="ChEBI" id="CHEBI:30616"/>
    </ligand>
</feature>
<dbReference type="Proteomes" id="UP001386437">
    <property type="component" value="Unassembled WGS sequence"/>
</dbReference>
<evidence type="ECO:0000256" key="10">
    <source>
        <dbReference type="ARBA" id="ARBA00022842"/>
    </source>
</evidence>
<keyword evidence="2 16" id="KW-0813">Transport</keyword>
<evidence type="ECO:0000256" key="6">
    <source>
        <dbReference type="ARBA" id="ARBA00022692"/>
    </source>
</evidence>